<evidence type="ECO:0000313" key="2">
    <source>
        <dbReference type="EMBL" id="GMA23202.1"/>
    </source>
</evidence>
<proteinExistence type="predicted"/>
<evidence type="ECO:0000256" key="1">
    <source>
        <dbReference type="SAM" id="MobiDB-lite"/>
    </source>
</evidence>
<sequence>MPSHSGPEGGVPSLSLGEDEATVAGVVRAIGQVESMIRTATGWRTELLEVARRLVESDPGSLLAPDLAPDAWSGSEDATLA</sequence>
<comment type="caution">
    <text evidence="2">The sequence shown here is derived from an EMBL/GenBank/DDBJ whole genome shotgun (WGS) entry which is preliminary data.</text>
</comment>
<feature type="region of interest" description="Disordered" evidence="1">
    <location>
        <begin position="59"/>
        <end position="81"/>
    </location>
</feature>
<accession>A0ABQ6HXS1</accession>
<name>A0ABQ6HXS1_9MICO</name>
<evidence type="ECO:0000313" key="3">
    <source>
        <dbReference type="EMBL" id="GMA24483.1"/>
    </source>
</evidence>
<evidence type="ECO:0000313" key="4">
    <source>
        <dbReference type="Proteomes" id="UP001157091"/>
    </source>
</evidence>
<reference evidence="4" key="2">
    <citation type="journal article" date="2019" name="Int. J. Syst. Evol. Microbiol.">
        <title>The Global Catalogue of Microorganisms (GCM) 10K type strain sequencing project: providing services to taxonomists for standard genome sequencing and annotation.</title>
        <authorList>
            <consortium name="The Broad Institute Genomics Platform"/>
            <consortium name="The Broad Institute Genome Sequencing Center for Infectious Disease"/>
            <person name="Wu L."/>
            <person name="Ma J."/>
        </authorList>
    </citation>
    <scope>NUCLEOTIDE SEQUENCE [LARGE SCALE GENOMIC DNA]</scope>
    <source>
        <strain evidence="4">NBRC 106348</strain>
    </source>
</reference>
<dbReference type="EMBL" id="BSUK01000001">
    <property type="protein sequence ID" value="GMA23202.1"/>
    <property type="molecule type" value="Genomic_DNA"/>
</dbReference>
<reference evidence="2" key="3">
    <citation type="submission" date="2023-02" db="EMBL/GenBank/DDBJ databases">
        <authorList>
            <person name="Sun Q."/>
            <person name="Mori K."/>
        </authorList>
    </citation>
    <scope>NUCLEOTIDE SEQUENCE</scope>
    <source>
        <strain evidence="2">NBRC 106348</strain>
    </source>
</reference>
<keyword evidence="4" id="KW-1185">Reference proteome</keyword>
<dbReference type="Proteomes" id="UP001157091">
    <property type="component" value="Unassembled WGS sequence"/>
</dbReference>
<protein>
    <submittedName>
        <fullName evidence="2">Uncharacterized protein</fullName>
    </submittedName>
</protein>
<dbReference type="EMBL" id="BSUK01000001">
    <property type="protein sequence ID" value="GMA24483.1"/>
    <property type="molecule type" value="Genomic_DNA"/>
</dbReference>
<gene>
    <name evidence="2" type="ORF">GCM10025864_09610</name>
    <name evidence="3" type="ORF">GCM10025864_22420</name>
</gene>
<organism evidence="2 4">
    <name type="scientific">Luteimicrobium album</name>
    <dbReference type="NCBI Taxonomy" id="1054550"/>
    <lineage>
        <taxon>Bacteria</taxon>
        <taxon>Bacillati</taxon>
        <taxon>Actinomycetota</taxon>
        <taxon>Actinomycetes</taxon>
        <taxon>Micrococcales</taxon>
        <taxon>Luteimicrobium</taxon>
    </lineage>
</organism>
<reference evidence="2" key="1">
    <citation type="journal article" date="2014" name="Int. J. Syst. Evol. Microbiol.">
        <title>Complete genome of a new Firmicutes species belonging to the dominant human colonic microbiota ('Ruminococcus bicirculans') reveals two chromosomes and a selective capacity to utilize plant glucans.</title>
        <authorList>
            <consortium name="NISC Comparative Sequencing Program"/>
            <person name="Wegmann U."/>
            <person name="Louis P."/>
            <person name="Goesmann A."/>
            <person name="Henrissat B."/>
            <person name="Duncan S.H."/>
            <person name="Flint H.J."/>
        </authorList>
    </citation>
    <scope>NUCLEOTIDE SEQUENCE</scope>
    <source>
        <strain evidence="2">NBRC 106348</strain>
    </source>
</reference>